<dbReference type="FunFam" id="2.60.120.920:FF:000030">
    <property type="entry name" value="probable E3 ubiquitin-protein ligase HECTD4 isoform X2"/>
    <property type="match status" value="1"/>
</dbReference>
<name>A0A8T2KNK9_9PIPI</name>
<dbReference type="InterPro" id="IPR035781">
    <property type="entry name" value="SPRY_HECTD4"/>
</dbReference>
<dbReference type="PANTHER" id="PTHR46435:SF1">
    <property type="entry name" value="E3 UBIQUITIN-PROTEIN LIGASE HECTD4-RELATED"/>
    <property type="match status" value="1"/>
</dbReference>
<dbReference type="InterPro" id="IPR043136">
    <property type="entry name" value="B30.2/SPRY_sf"/>
</dbReference>
<feature type="non-terminal residue" evidence="2">
    <location>
        <position position="1796"/>
    </location>
</feature>
<comment type="caution">
    <text evidence="2">The sequence shown here is derived from an EMBL/GenBank/DDBJ whole genome shotgun (WGS) entry which is preliminary data.</text>
</comment>
<dbReference type="EMBL" id="JAACNH010000001">
    <property type="protein sequence ID" value="KAG8456141.1"/>
    <property type="molecule type" value="Genomic_DNA"/>
</dbReference>
<accession>A0A8T2KNK9</accession>
<dbReference type="OrthoDB" id="5986060at2759"/>
<feature type="region of interest" description="Disordered" evidence="1">
    <location>
        <begin position="1512"/>
        <end position="1538"/>
    </location>
</feature>
<dbReference type="CDD" id="cd13735">
    <property type="entry name" value="SPRY_HECT_like"/>
    <property type="match status" value="1"/>
</dbReference>
<gene>
    <name evidence="2" type="ORF">GDO86_002078</name>
</gene>
<reference evidence="2" key="1">
    <citation type="thesis" date="2020" institute="ProQuest LLC" country="789 East Eisenhower Parkway, Ann Arbor, MI, USA">
        <title>Comparative Genomics and Chromosome Evolution.</title>
        <authorList>
            <person name="Mudd A.B."/>
        </authorList>
    </citation>
    <scope>NUCLEOTIDE SEQUENCE</scope>
    <source>
        <strain evidence="2">Female2</strain>
        <tissue evidence="2">Blood</tissue>
    </source>
</reference>
<protein>
    <recommendedName>
        <fullName evidence="4">HECT domain-containing protein</fullName>
    </recommendedName>
</protein>
<keyword evidence="3" id="KW-1185">Reference proteome</keyword>
<sequence length="1796" mass="197406">VILNPAVPGSPFGFREKDFAVEGDTVTFSFEMRSGREHNTPDKAMWGFACTVRAQESSEDVSGGLPFLVDLALGLSVLACSMLRILYNGPEITKEELACQDLLRSKLLQRCQWQVEANGALSPALTPSPSPLPPTIDEDREFTYPSDILLPPAGNYFELPRIRLPPGIMIKLREISGRARPQFRPSIKEVIQPDVMEEMVVSCVIKHLNLVDALQSLINYQYREEHLEEYDVLCKIMGETFKKLNAMERQLQSVAELEQKWQSEVEDAVNGKLENNAPFFYDYHFNESKLKELELLCSMKEIHSDGSDPENMVLSLRDKFFQEVNSLMQRMPHPMAKTKTLVKSLMNRAELLLHVTIAAQSGITRSISGTPTEPTASKTISETKVISHAMRQPVFLRSMSAPSDLEMIGSNDFEFSRSNPRRRNITSHRSSSFTLLQSLATEDSKDKPTYSVLLGQLFAFIGTNPDQAVSSSSFLLAAQTRWRRGNTRKQALVHMRELLTAAVRVGGVTHLVGPVTMVLQGGPRVEELTCGGMVELVQEAFGETMTSVVSLCARYPIACANSIGLLCTIPYTRSEEKCLVRSGLVQLMDRLCSLSNQSESCSSEKQTKKQKVATMAWAAFQVLANRCVEWEKEEGGSTEVVHSGLARQVSALLTNHLARATECCGNQAAGNDALQDVLSLLNDLSRSQIGKAILSQPACVSKLLSLLLDQRPSPKLVLIILQLCRAALPLMSVEDCGNVELPPWSYSVPTLDSEQEDPSDPASKIASLLLAKLADYVVPGCQTVLSPTASEPDSTLCKSSPKNSQKGDKDAGEESEAIDGKLSIFIHKREDQSSHEVLQPLLSSSEGRPFRLGTGANMEKVVKMDRDMTKSGCCEVLTEESVAAIRKATKWAQSGLIVSIGPPVEIVSADAASGLSTGDKKKTAQTTICRERNSDLARTDPVRPFISGHVANSMAAEVIALLHSLLMAPESNAAQIWTTTAEKVLSRALMYIPQLGKYAETILENGSGSGRKLAKLQGIARQAVAALCALGGFKETIKIGSEVQVLGNGISGSIGVVVSINEQEGIATVKFPLMDFRKSSKSSDTLTIPLFRLCVPRSEALPLHKLSITEKVVQAVQSMLLPHEGCLSIHTSLPATGDASTPVMAVVRLLAEIRTRACLVMAQLLEDSSFCEEFIQQCPAAVEVLNLVAQECSPGERLSVVEIQCERLRMLYRDCARPPPPPLQTERRQPKEITWSPPKVFPPVRACMFSSHLTAVTFLADPSAGGGLPRGTFIYATSPVPVQAPSFYWEIEVISYGDTDDDTGPIVSFGFATEAEKRDGAWTNPVGTCLFHNNGRAVHYNGSSLLQWKSVRLDVTLSPGDVAGIGWERTEGTPPPPGHPAKGRVYFTYCGQRLTPFLEDVSGGMWPVVHIQKKNTKIRANFGSRQFAYAEGQAHRNAADLCIDLAEEISANFEALPFAMASDSDNDAGTSIASDPGTHGPPCRIAAVSTVQQQYDSDASCHYKVELSYENFVTSGPDPHPPPIADDESDDDDDDDIPREDHYALLVKAWETKVFPTIRRRFRNEAERKSGLDQIKGALQLGMVDIARQTVEFLYEENGGIPRDLYLPTIEDIKDEANKFTIDKVRKGLTVVIRSPDSNNVSGTAVGTALPKFAIRGMLKTFALHGVVLDVDSVNELVQVETYLRSEGVLVRYWYPIDMLERPPAGYRRMATNGLVTLDSTNIQIHRELLRCESALARLYCRVALLNIFAPKAPHTFTRLFHIPAIRDITLEHLQLLSNQLLTPPLPGKRIKRMFW</sequence>
<evidence type="ECO:0000313" key="2">
    <source>
        <dbReference type="EMBL" id="KAG8456141.1"/>
    </source>
</evidence>
<evidence type="ECO:0000313" key="3">
    <source>
        <dbReference type="Proteomes" id="UP000812440"/>
    </source>
</evidence>
<organism evidence="2 3">
    <name type="scientific">Hymenochirus boettgeri</name>
    <name type="common">Congo dwarf clawed frog</name>
    <dbReference type="NCBI Taxonomy" id="247094"/>
    <lineage>
        <taxon>Eukaryota</taxon>
        <taxon>Metazoa</taxon>
        <taxon>Chordata</taxon>
        <taxon>Craniata</taxon>
        <taxon>Vertebrata</taxon>
        <taxon>Euteleostomi</taxon>
        <taxon>Amphibia</taxon>
        <taxon>Batrachia</taxon>
        <taxon>Anura</taxon>
        <taxon>Pipoidea</taxon>
        <taxon>Pipidae</taxon>
        <taxon>Pipinae</taxon>
        <taxon>Hymenochirus</taxon>
    </lineage>
</organism>
<proteinExistence type="predicted"/>
<evidence type="ECO:0008006" key="4">
    <source>
        <dbReference type="Google" id="ProtNLM"/>
    </source>
</evidence>
<evidence type="ECO:0000256" key="1">
    <source>
        <dbReference type="SAM" id="MobiDB-lite"/>
    </source>
</evidence>
<feature type="compositionally biased region" description="Polar residues" evidence="1">
    <location>
        <begin position="787"/>
        <end position="804"/>
    </location>
</feature>
<dbReference type="Proteomes" id="UP000812440">
    <property type="component" value="Chromosome 1"/>
</dbReference>
<dbReference type="InterPro" id="IPR043366">
    <property type="entry name" value="HECTD4"/>
</dbReference>
<feature type="region of interest" description="Disordered" evidence="1">
    <location>
        <begin position="787"/>
        <end position="815"/>
    </location>
</feature>
<feature type="compositionally biased region" description="Acidic residues" evidence="1">
    <location>
        <begin position="1525"/>
        <end position="1538"/>
    </location>
</feature>
<dbReference type="Gene3D" id="2.60.120.920">
    <property type="match status" value="1"/>
</dbReference>
<dbReference type="GO" id="GO:0042593">
    <property type="term" value="P:glucose homeostasis"/>
    <property type="evidence" value="ECO:0007669"/>
    <property type="project" value="TreeGrafter"/>
</dbReference>
<dbReference type="PANTHER" id="PTHR46435">
    <property type="entry name" value="E3 UBIQUITIN-PROTEIN LIGASE HECTD4-RELATED"/>
    <property type="match status" value="1"/>
</dbReference>